<sequence>MEHWAKRKIAIELVKHVVSADIEHGHVVADRNYGRSRSFRENLRSLRRKERGCNTATDSESSLLLEIDLFSLRGTDSTVASLSRIEVKHDLNERGFLVNADDYLTAPFATK</sequence>
<dbReference type="EMBL" id="REGA01000013">
    <property type="protein sequence ID" value="RQG93625.1"/>
    <property type="molecule type" value="Genomic_DNA"/>
</dbReference>
<accession>A0A3N6PAY1</accession>
<name>A0A3N6PAY1_NATCH</name>
<comment type="caution">
    <text evidence="1">The sequence shown here is derived from an EMBL/GenBank/DDBJ whole genome shotgun (WGS) entry which is preliminary data.</text>
</comment>
<proteinExistence type="predicted"/>
<dbReference type="Proteomes" id="UP000282323">
    <property type="component" value="Unassembled WGS sequence"/>
</dbReference>
<dbReference type="AlphaFoldDB" id="A0A3N6PAY1"/>
<protein>
    <recommendedName>
        <fullName evidence="3">Transposase</fullName>
    </recommendedName>
</protein>
<keyword evidence="2" id="KW-1185">Reference proteome</keyword>
<organism evidence="1 2">
    <name type="scientific">Natrarchaeobius chitinivorans</name>
    <dbReference type="NCBI Taxonomy" id="1679083"/>
    <lineage>
        <taxon>Archaea</taxon>
        <taxon>Methanobacteriati</taxon>
        <taxon>Methanobacteriota</taxon>
        <taxon>Stenosarchaea group</taxon>
        <taxon>Halobacteria</taxon>
        <taxon>Halobacteriales</taxon>
        <taxon>Natrialbaceae</taxon>
        <taxon>Natrarchaeobius</taxon>
    </lineage>
</organism>
<evidence type="ECO:0008006" key="3">
    <source>
        <dbReference type="Google" id="ProtNLM"/>
    </source>
</evidence>
<reference evidence="1 2" key="1">
    <citation type="submission" date="2018-10" db="EMBL/GenBank/DDBJ databases">
        <title>Natrarchaeobius chitinivorans gen. nov., sp. nov., and Natrarchaeobius haloalkaliphilus sp. nov., alkaliphilic, chitin-utilizing haloarchaea from hypersaline alkaline lakes.</title>
        <authorList>
            <person name="Sorokin D.Y."/>
            <person name="Elcheninov A.G."/>
            <person name="Kostrikina N.A."/>
            <person name="Bale N.J."/>
            <person name="Sinninghe Damste J.S."/>
            <person name="Khijniak T.V."/>
            <person name="Kublanov I.V."/>
            <person name="Toshchakov S.V."/>
        </authorList>
    </citation>
    <scope>NUCLEOTIDE SEQUENCE [LARGE SCALE GENOMIC DNA]</scope>
    <source>
        <strain evidence="1 2">AArcht4T</strain>
    </source>
</reference>
<gene>
    <name evidence="1" type="ORF">EA473_14385</name>
</gene>
<evidence type="ECO:0000313" key="1">
    <source>
        <dbReference type="EMBL" id="RQG93625.1"/>
    </source>
</evidence>
<evidence type="ECO:0000313" key="2">
    <source>
        <dbReference type="Proteomes" id="UP000282323"/>
    </source>
</evidence>